<keyword evidence="1" id="KW-1133">Transmembrane helix</keyword>
<dbReference type="EMBL" id="NAEW01000027">
    <property type="protein sequence ID" value="OQM39259.1"/>
    <property type="molecule type" value="Genomic_DNA"/>
</dbReference>
<protein>
    <submittedName>
        <fullName evidence="2">Uncharacterized protein</fullName>
    </submittedName>
</protein>
<comment type="caution">
    <text evidence="2">The sequence shown here is derived from an EMBL/GenBank/DDBJ whole genome shotgun (WGS) entry which is preliminary data.</text>
</comment>
<accession>A0A1V8NS73</accession>
<reference evidence="2 3" key="1">
    <citation type="submission" date="2017-03" db="EMBL/GenBank/DDBJ databases">
        <authorList>
            <person name="Afonso C.L."/>
            <person name="Miller P.J."/>
            <person name="Scott M.A."/>
            <person name="Spackman E."/>
            <person name="Goraichik I."/>
            <person name="Dimitrov K.M."/>
            <person name="Suarez D.L."/>
            <person name="Swayne D.E."/>
        </authorList>
    </citation>
    <scope>NUCLEOTIDE SEQUENCE [LARGE SCALE GENOMIC DNA]</scope>
    <source>
        <strain evidence="2 3">ATCC 51113</strain>
    </source>
</reference>
<feature type="transmembrane region" description="Helical" evidence="1">
    <location>
        <begin position="7"/>
        <end position="28"/>
    </location>
</feature>
<organism evidence="2 3">
    <name type="scientific">Citrobacter braakii</name>
    <dbReference type="NCBI Taxonomy" id="57706"/>
    <lineage>
        <taxon>Bacteria</taxon>
        <taxon>Pseudomonadati</taxon>
        <taxon>Pseudomonadota</taxon>
        <taxon>Gammaproteobacteria</taxon>
        <taxon>Enterobacterales</taxon>
        <taxon>Enterobacteriaceae</taxon>
        <taxon>Citrobacter</taxon>
        <taxon>Citrobacter freundii complex</taxon>
    </lineage>
</organism>
<evidence type="ECO:0000256" key="1">
    <source>
        <dbReference type="SAM" id="Phobius"/>
    </source>
</evidence>
<dbReference type="AlphaFoldDB" id="A0A1V8NS73"/>
<evidence type="ECO:0000313" key="2">
    <source>
        <dbReference type="EMBL" id="OQM39259.1"/>
    </source>
</evidence>
<dbReference type="Proteomes" id="UP000192573">
    <property type="component" value="Unassembled WGS sequence"/>
</dbReference>
<gene>
    <name evidence="2" type="ORF">BZK42_25595</name>
</gene>
<keyword evidence="1" id="KW-0472">Membrane</keyword>
<proteinExistence type="predicted"/>
<evidence type="ECO:0000313" key="3">
    <source>
        <dbReference type="Proteomes" id="UP000192573"/>
    </source>
</evidence>
<name>A0A1V8NS73_CITBR</name>
<keyword evidence="1" id="KW-0812">Transmembrane</keyword>
<dbReference type="RefSeq" id="WP_080860823.1">
    <property type="nucleotide sequence ID" value="NZ_CP077405.1"/>
</dbReference>
<feature type="transmembrane region" description="Helical" evidence="1">
    <location>
        <begin position="34"/>
        <end position="53"/>
    </location>
</feature>
<sequence>MNSKVQQVIRFVAVLSFVSMLSMLIKIIPFDNTMIVIDIVFIFIWGLSEIDMYKNKKNS</sequence>